<dbReference type="InterPro" id="IPR046341">
    <property type="entry name" value="SET_dom_sf"/>
</dbReference>
<feature type="signal peptide" evidence="2">
    <location>
        <begin position="1"/>
        <end position="26"/>
    </location>
</feature>
<dbReference type="Proteomes" id="UP001302676">
    <property type="component" value="Unassembled WGS sequence"/>
</dbReference>
<reference evidence="4" key="2">
    <citation type="submission" date="2023-05" db="EMBL/GenBank/DDBJ databases">
        <authorList>
            <consortium name="Lawrence Berkeley National Laboratory"/>
            <person name="Steindorff A."/>
            <person name="Hensen N."/>
            <person name="Bonometti L."/>
            <person name="Westerberg I."/>
            <person name="Brannstrom I.O."/>
            <person name="Guillou S."/>
            <person name="Cros-Aarteil S."/>
            <person name="Calhoun S."/>
            <person name="Haridas S."/>
            <person name="Kuo A."/>
            <person name="Mondo S."/>
            <person name="Pangilinan J."/>
            <person name="Riley R."/>
            <person name="Labutti K."/>
            <person name="Andreopoulos B."/>
            <person name="Lipzen A."/>
            <person name="Chen C."/>
            <person name="Yanf M."/>
            <person name="Daum C."/>
            <person name="Ng V."/>
            <person name="Clum A."/>
            <person name="Ohm R."/>
            <person name="Martin F."/>
            <person name="Silar P."/>
            <person name="Natvig D."/>
            <person name="Lalanne C."/>
            <person name="Gautier V."/>
            <person name="Ament-Velasquez S.L."/>
            <person name="Kruys A."/>
            <person name="Hutchinson M.I."/>
            <person name="Powell A.J."/>
            <person name="Barry K."/>
            <person name="Miller A.N."/>
            <person name="Grigoriev I.V."/>
            <person name="Debuchy R."/>
            <person name="Gladieux P."/>
            <person name="Thoren M.H."/>
            <person name="Johannesson H."/>
        </authorList>
    </citation>
    <scope>NUCLEOTIDE SEQUENCE</scope>
    <source>
        <strain evidence="4">CBS 141.50</strain>
    </source>
</reference>
<dbReference type="InterPro" id="IPR053185">
    <property type="entry name" value="SET_domain_protein"/>
</dbReference>
<dbReference type="SUPFAM" id="SSF82199">
    <property type="entry name" value="SET domain"/>
    <property type="match status" value="1"/>
</dbReference>
<dbReference type="AlphaFoldDB" id="A0AAN6ZKY8"/>
<dbReference type="Gene3D" id="2.170.270.10">
    <property type="entry name" value="SET domain"/>
    <property type="match status" value="1"/>
</dbReference>
<reference evidence="4" key="1">
    <citation type="journal article" date="2023" name="Mol. Phylogenet. Evol.">
        <title>Genome-scale phylogeny and comparative genomics of the fungal order Sordariales.</title>
        <authorList>
            <person name="Hensen N."/>
            <person name="Bonometti L."/>
            <person name="Westerberg I."/>
            <person name="Brannstrom I.O."/>
            <person name="Guillou S."/>
            <person name="Cros-Aarteil S."/>
            <person name="Calhoun S."/>
            <person name="Haridas S."/>
            <person name="Kuo A."/>
            <person name="Mondo S."/>
            <person name="Pangilinan J."/>
            <person name="Riley R."/>
            <person name="LaButti K."/>
            <person name="Andreopoulos B."/>
            <person name="Lipzen A."/>
            <person name="Chen C."/>
            <person name="Yan M."/>
            <person name="Daum C."/>
            <person name="Ng V."/>
            <person name="Clum A."/>
            <person name="Steindorff A."/>
            <person name="Ohm R.A."/>
            <person name="Martin F."/>
            <person name="Silar P."/>
            <person name="Natvig D.O."/>
            <person name="Lalanne C."/>
            <person name="Gautier V."/>
            <person name="Ament-Velasquez S.L."/>
            <person name="Kruys A."/>
            <person name="Hutchinson M.I."/>
            <person name="Powell A.J."/>
            <person name="Barry K."/>
            <person name="Miller A.N."/>
            <person name="Grigoriev I.V."/>
            <person name="Debuchy R."/>
            <person name="Gladieux P."/>
            <person name="Hiltunen Thoren M."/>
            <person name="Johannesson H."/>
        </authorList>
    </citation>
    <scope>NUCLEOTIDE SEQUENCE</scope>
    <source>
        <strain evidence="4">CBS 141.50</strain>
    </source>
</reference>
<dbReference type="GeneID" id="87818091"/>
<dbReference type="PROSITE" id="PS50280">
    <property type="entry name" value="SET"/>
    <property type="match status" value="1"/>
</dbReference>
<evidence type="ECO:0000313" key="4">
    <source>
        <dbReference type="EMBL" id="KAK4141698.1"/>
    </source>
</evidence>
<dbReference type="SMART" id="SM00317">
    <property type="entry name" value="SET"/>
    <property type="match status" value="1"/>
</dbReference>
<dbReference type="Gene3D" id="1.25.40.10">
    <property type="entry name" value="Tetratricopeptide repeat domain"/>
    <property type="match status" value="1"/>
</dbReference>
<keyword evidence="5" id="KW-1185">Reference proteome</keyword>
<feature type="compositionally biased region" description="Basic and acidic residues" evidence="1">
    <location>
        <begin position="170"/>
        <end position="191"/>
    </location>
</feature>
<protein>
    <submittedName>
        <fullName evidence="4">SET domain-containing protein 5</fullName>
    </submittedName>
</protein>
<sequence length="462" mass="50209">MPSIPYLSSLAATSLLLSASASQAKASAPPKYLFGTTCLPGPLQPSSFNLTTTPSCAPSSGDPPPWHPFTARPYCLPKTDYCIFTHAGFHGSDRGLSVIDVRPYAITTEDTVVDNDDEVSRTAVTAVADMLVSASLSGALEPLPDLFSPEAASSSSSSSSSATTTTTAEKTTREPTSEEPDSKNLPYELRDLPNKGKGLIATRPIPRGRIFMIDYPAVLADTKLPRHVKQAQGRELMAEAIGRLSTRGREEVLGLARQNEDEERKKRVPVSEDVMKTNSFVVEVQGREYMALFPKIARMNHACKPSAVTRFNSTTLSNTAMAFRDILPGEEITISYSTFGLPSTIRQQNLLSGWGFTCTCDLCTSPPADLAASDKRREKVSRLGQEVIELVSRGRKEDMQQAVALYSEAVEAVDEEGLVPHLGGHYEVLGRLWGAAGEVEKGREWAQRGREETEMFERAAMG</sequence>
<feature type="region of interest" description="Disordered" evidence="1">
    <location>
        <begin position="147"/>
        <end position="191"/>
    </location>
</feature>
<feature type="domain" description="SET" evidence="3">
    <location>
        <begin position="185"/>
        <end position="337"/>
    </location>
</feature>
<dbReference type="RefSeq" id="XP_062635069.1">
    <property type="nucleotide sequence ID" value="XM_062781478.1"/>
</dbReference>
<dbReference type="PANTHER" id="PTHR47332">
    <property type="entry name" value="SET DOMAIN-CONTAINING PROTEIN 5"/>
    <property type="match status" value="1"/>
</dbReference>
<evidence type="ECO:0000313" key="5">
    <source>
        <dbReference type="Proteomes" id="UP001302676"/>
    </source>
</evidence>
<dbReference type="EMBL" id="MU853607">
    <property type="protein sequence ID" value="KAK4141698.1"/>
    <property type="molecule type" value="Genomic_DNA"/>
</dbReference>
<dbReference type="InterPro" id="IPR001214">
    <property type="entry name" value="SET_dom"/>
</dbReference>
<feature type="compositionally biased region" description="Low complexity" evidence="1">
    <location>
        <begin position="148"/>
        <end position="169"/>
    </location>
</feature>
<dbReference type="InterPro" id="IPR011990">
    <property type="entry name" value="TPR-like_helical_dom_sf"/>
</dbReference>
<evidence type="ECO:0000256" key="2">
    <source>
        <dbReference type="SAM" id="SignalP"/>
    </source>
</evidence>
<keyword evidence="2" id="KW-0732">Signal</keyword>
<feature type="chain" id="PRO_5043051593" evidence="2">
    <location>
        <begin position="27"/>
        <end position="462"/>
    </location>
</feature>
<proteinExistence type="predicted"/>
<organism evidence="4 5">
    <name type="scientific">Dichotomopilus funicola</name>
    <dbReference type="NCBI Taxonomy" id="1934379"/>
    <lineage>
        <taxon>Eukaryota</taxon>
        <taxon>Fungi</taxon>
        <taxon>Dikarya</taxon>
        <taxon>Ascomycota</taxon>
        <taxon>Pezizomycotina</taxon>
        <taxon>Sordariomycetes</taxon>
        <taxon>Sordariomycetidae</taxon>
        <taxon>Sordariales</taxon>
        <taxon>Chaetomiaceae</taxon>
        <taxon>Dichotomopilus</taxon>
    </lineage>
</organism>
<gene>
    <name evidence="4" type="ORF">C8A04DRAFT_30685</name>
</gene>
<name>A0AAN6ZKY8_9PEZI</name>
<comment type="caution">
    <text evidence="4">The sequence shown here is derived from an EMBL/GenBank/DDBJ whole genome shotgun (WGS) entry which is preliminary data.</text>
</comment>
<evidence type="ECO:0000256" key="1">
    <source>
        <dbReference type="SAM" id="MobiDB-lite"/>
    </source>
</evidence>
<dbReference type="PANTHER" id="PTHR47332:SF6">
    <property type="entry name" value="SET DOMAIN-CONTAINING PROTEIN"/>
    <property type="match status" value="1"/>
</dbReference>
<evidence type="ECO:0000259" key="3">
    <source>
        <dbReference type="PROSITE" id="PS50280"/>
    </source>
</evidence>
<dbReference type="CDD" id="cd20071">
    <property type="entry name" value="SET_SMYD"/>
    <property type="match status" value="1"/>
</dbReference>
<dbReference type="Pfam" id="PF00856">
    <property type="entry name" value="SET"/>
    <property type="match status" value="1"/>
</dbReference>
<accession>A0AAN6ZKY8</accession>